<organism evidence="2 3">
    <name type="scientific">Candidatus Harrisonbacteria bacterium CG10_big_fil_rev_8_21_14_0_10_42_17</name>
    <dbReference type="NCBI Taxonomy" id="1974584"/>
    <lineage>
        <taxon>Bacteria</taxon>
        <taxon>Candidatus Harrisoniibacteriota</taxon>
    </lineage>
</organism>
<dbReference type="Proteomes" id="UP000228635">
    <property type="component" value="Unassembled WGS sequence"/>
</dbReference>
<dbReference type="EMBL" id="PFBA01000035">
    <property type="protein sequence ID" value="PIT92107.1"/>
    <property type="molecule type" value="Genomic_DNA"/>
</dbReference>
<protein>
    <submittedName>
        <fullName evidence="2">Uncharacterized protein</fullName>
    </submittedName>
</protein>
<evidence type="ECO:0000313" key="3">
    <source>
        <dbReference type="Proteomes" id="UP000228635"/>
    </source>
</evidence>
<gene>
    <name evidence="2" type="ORF">COU08_04625</name>
</gene>
<reference evidence="3" key="1">
    <citation type="submission" date="2017-09" db="EMBL/GenBank/DDBJ databases">
        <title>Depth-based differentiation of microbial function through sediment-hosted aquifers and enrichment of novel symbionts in the deep terrestrial subsurface.</title>
        <authorList>
            <person name="Probst A.J."/>
            <person name="Ladd B."/>
            <person name="Jarett J.K."/>
            <person name="Geller-Mcgrath D.E."/>
            <person name="Sieber C.M.K."/>
            <person name="Emerson J.B."/>
            <person name="Anantharaman K."/>
            <person name="Thomas B.C."/>
            <person name="Malmstrom R."/>
            <person name="Stieglmeier M."/>
            <person name="Klingl A."/>
            <person name="Woyke T."/>
            <person name="Ryan C.M."/>
            <person name="Banfield J.F."/>
        </authorList>
    </citation>
    <scope>NUCLEOTIDE SEQUENCE [LARGE SCALE GENOMIC DNA]</scope>
</reference>
<sequence>MNFLLIVQSIFYIVAIIVFFTGGILLIANLFLWYKISRLLRSIMKNLEGLSEDIREEVMEQVYCLKKTLIGATFWSTLFGTLLRTSHAFVRDLHSSTKRKKSSE</sequence>
<evidence type="ECO:0000256" key="1">
    <source>
        <dbReference type="SAM" id="Phobius"/>
    </source>
</evidence>
<name>A0A2M6WH42_9BACT</name>
<accession>A0A2M6WH42</accession>
<evidence type="ECO:0000313" key="2">
    <source>
        <dbReference type="EMBL" id="PIT92107.1"/>
    </source>
</evidence>
<comment type="caution">
    <text evidence="2">The sequence shown here is derived from an EMBL/GenBank/DDBJ whole genome shotgun (WGS) entry which is preliminary data.</text>
</comment>
<keyword evidence="1" id="KW-0472">Membrane</keyword>
<feature type="transmembrane region" description="Helical" evidence="1">
    <location>
        <begin position="6"/>
        <end position="34"/>
    </location>
</feature>
<keyword evidence="1" id="KW-1133">Transmembrane helix</keyword>
<dbReference type="AlphaFoldDB" id="A0A2M6WH42"/>
<proteinExistence type="predicted"/>
<keyword evidence="1" id="KW-0812">Transmembrane</keyword>